<comment type="caution">
    <text evidence="2">The sequence shown here is derived from an EMBL/GenBank/DDBJ whole genome shotgun (WGS) entry which is preliminary data.</text>
</comment>
<gene>
    <name evidence="2" type="ORF">QQX09_01040</name>
</gene>
<evidence type="ECO:0000256" key="1">
    <source>
        <dbReference type="SAM" id="MobiDB-lite"/>
    </source>
</evidence>
<dbReference type="Proteomes" id="UP001172728">
    <property type="component" value="Unassembled WGS sequence"/>
</dbReference>
<dbReference type="PROSITE" id="PS51257">
    <property type="entry name" value="PROKAR_LIPOPROTEIN"/>
    <property type="match status" value="1"/>
</dbReference>
<accession>A0ABT8G5N0</accession>
<evidence type="ECO:0000313" key="3">
    <source>
        <dbReference type="Proteomes" id="UP001172728"/>
    </source>
</evidence>
<protein>
    <recommendedName>
        <fullName evidence="4">Lipoprotein</fullName>
    </recommendedName>
</protein>
<feature type="region of interest" description="Disordered" evidence="1">
    <location>
        <begin position="66"/>
        <end position="88"/>
    </location>
</feature>
<proteinExistence type="predicted"/>
<dbReference type="EMBL" id="JAUHPW010000001">
    <property type="protein sequence ID" value="MDN4474434.1"/>
    <property type="molecule type" value="Genomic_DNA"/>
</dbReference>
<name>A0ABT8G5N0_9MICO</name>
<evidence type="ECO:0008006" key="4">
    <source>
        <dbReference type="Google" id="ProtNLM"/>
    </source>
</evidence>
<dbReference type="RefSeq" id="WP_301130854.1">
    <property type="nucleotide sequence ID" value="NZ_JAUHPW010000001.1"/>
</dbReference>
<keyword evidence="3" id="KW-1185">Reference proteome</keyword>
<evidence type="ECO:0000313" key="2">
    <source>
        <dbReference type="EMBL" id="MDN4474434.1"/>
    </source>
</evidence>
<reference evidence="2" key="1">
    <citation type="submission" date="2023-06" db="EMBL/GenBank/DDBJ databases">
        <title>Sysu t00192.</title>
        <authorList>
            <person name="Gao L."/>
            <person name="Fang B.-Z."/>
            <person name="Li W.-J."/>
        </authorList>
    </citation>
    <scope>NUCLEOTIDE SEQUENCE</scope>
    <source>
        <strain evidence="2">SYSU T00192</strain>
    </source>
</reference>
<organism evidence="2 3">
    <name type="scientific">Demequina litoralis</name>
    <dbReference type="NCBI Taxonomy" id="3051660"/>
    <lineage>
        <taxon>Bacteria</taxon>
        <taxon>Bacillati</taxon>
        <taxon>Actinomycetota</taxon>
        <taxon>Actinomycetes</taxon>
        <taxon>Micrococcales</taxon>
        <taxon>Demequinaceae</taxon>
        <taxon>Demequina</taxon>
    </lineage>
</organism>
<sequence length="189" mass="19903">MRRVLMVVPLLAIAACTPSTPTDMPDEVAAQFAQLEDAVVEWSEAGTIEEAHAAAEASRNLIMGPDGPLYGDADGDGEIAGASEMGLLPGDAGEPGLVHDPAVNPCVESDVLGGTWERPHSRWAEVIDAIGAWTETNNTFPSLASHPQRVVGWATLTLATDDLDTALEYASHAQLHVDVTRAAYESCDA</sequence>